<proteinExistence type="predicted"/>
<accession>A0AAU9ATJ6</accession>
<gene>
    <name evidence="2" type="ORF">LEN_2978</name>
</gene>
<feature type="compositionally biased region" description="Basic residues" evidence="1">
    <location>
        <begin position="38"/>
        <end position="52"/>
    </location>
</feature>
<dbReference type="AlphaFoldDB" id="A0AAU9ATJ6"/>
<evidence type="ECO:0000313" key="3">
    <source>
        <dbReference type="Proteomes" id="UP000218824"/>
    </source>
</evidence>
<evidence type="ECO:0000256" key="1">
    <source>
        <dbReference type="SAM" id="MobiDB-lite"/>
    </source>
</evidence>
<organism evidence="2 3">
    <name type="scientific">Lysobacter enzymogenes</name>
    <dbReference type="NCBI Taxonomy" id="69"/>
    <lineage>
        <taxon>Bacteria</taxon>
        <taxon>Pseudomonadati</taxon>
        <taxon>Pseudomonadota</taxon>
        <taxon>Gammaproteobacteria</taxon>
        <taxon>Lysobacterales</taxon>
        <taxon>Lysobacteraceae</taxon>
        <taxon>Lysobacter</taxon>
    </lineage>
</organism>
<dbReference type="KEGG" id="lem:LEN_2978"/>
<dbReference type="EMBL" id="AP014940">
    <property type="protein sequence ID" value="BAV98465.1"/>
    <property type="molecule type" value="Genomic_DNA"/>
</dbReference>
<protein>
    <submittedName>
        <fullName evidence="2">Uncharacterized protein</fullName>
    </submittedName>
</protein>
<evidence type="ECO:0000313" key="2">
    <source>
        <dbReference type="EMBL" id="BAV98465.1"/>
    </source>
</evidence>
<dbReference type="Proteomes" id="UP000218824">
    <property type="component" value="Chromosome"/>
</dbReference>
<feature type="region of interest" description="Disordered" evidence="1">
    <location>
        <begin position="35"/>
        <end position="72"/>
    </location>
</feature>
<reference evidence="2 3" key="1">
    <citation type="journal article" date="2017" name="DNA Res.">
        <title>Complete genome sequence and expression profile of the commercial lytic enzyme producer Lysobacter enzymogenes M497-1.</title>
        <authorList>
            <person name="Takami H."/>
            <person name="Toyoda A."/>
            <person name="Uchiyama I."/>
            <person name="Itoh T."/>
            <person name="Takaki Y."/>
            <person name="Arai W."/>
            <person name="Nishi S."/>
            <person name="Kawai M."/>
            <person name="Shinya K."/>
            <person name="Ikeda H."/>
        </authorList>
    </citation>
    <scope>NUCLEOTIDE SEQUENCE [LARGE SCALE GENOMIC DNA]</scope>
    <source>
        <strain evidence="2 3">M497-1</strain>
    </source>
</reference>
<name>A0AAU9ATJ6_LYSEN</name>
<sequence length="129" mass="13972">MADRGLGDVELVGRAGQAERARGGFESLERAEIDTGVGHRRSGKRRSPKTGARKIWGWPKKSSRRARRGGNAGIQSRAVRAVNVMRAFSGAFAALCTLASGLARWGMRLWMGAAIAVTEVWPTQRCCFG</sequence>